<gene>
    <name evidence="1" type="ORF">BK649_20945</name>
</gene>
<name>A0A423F254_9PSED</name>
<accession>A0A423F254</accession>
<reference evidence="1 2" key="1">
    <citation type="submission" date="2016-10" db="EMBL/GenBank/DDBJ databases">
        <title>Comparative genome analysis of multiple Pseudomonas spp. focuses on biocontrol and plant growth promoting traits.</title>
        <authorList>
            <person name="Tao X.-Y."/>
            <person name="Taylor C.G."/>
        </authorList>
    </citation>
    <scope>NUCLEOTIDE SEQUENCE [LARGE SCALE GENOMIC DNA]</scope>
    <source>
        <strain evidence="1 2">36C8</strain>
    </source>
</reference>
<dbReference type="Proteomes" id="UP000283389">
    <property type="component" value="Unassembled WGS sequence"/>
</dbReference>
<sequence length="83" mass="9466">MSIMSHLPQRPELKAWYKALNDYEYRANSPDAYHRALLDGAKALLSDVVIDWYQCEELKQLADSAHARAVLEAKAHLKRDPSA</sequence>
<dbReference type="EMBL" id="MOAZ01000017">
    <property type="protein sequence ID" value="ROM48372.1"/>
    <property type="molecule type" value="Genomic_DNA"/>
</dbReference>
<dbReference type="AlphaFoldDB" id="A0A423F254"/>
<evidence type="ECO:0000313" key="2">
    <source>
        <dbReference type="Proteomes" id="UP000283389"/>
    </source>
</evidence>
<protein>
    <submittedName>
        <fullName evidence="1">Uncharacterized protein</fullName>
    </submittedName>
</protein>
<organism evidence="1 2">
    <name type="scientific">Pseudomonas canadensis</name>
    <dbReference type="NCBI Taxonomy" id="915099"/>
    <lineage>
        <taxon>Bacteria</taxon>
        <taxon>Pseudomonadati</taxon>
        <taxon>Pseudomonadota</taxon>
        <taxon>Gammaproteobacteria</taxon>
        <taxon>Pseudomonadales</taxon>
        <taxon>Pseudomonadaceae</taxon>
        <taxon>Pseudomonas</taxon>
    </lineage>
</organism>
<comment type="caution">
    <text evidence="1">The sequence shown here is derived from an EMBL/GenBank/DDBJ whole genome shotgun (WGS) entry which is preliminary data.</text>
</comment>
<proteinExistence type="predicted"/>
<evidence type="ECO:0000313" key="1">
    <source>
        <dbReference type="EMBL" id="ROM48372.1"/>
    </source>
</evidence>